<keyword evidence="2" id="KW-1185">Reference proteome</keyword>
<dbReference type="KEGG" id="plen:EIM92_17320"/>
<name>A0A3Q8SCQ8_9BACL</name>
<evidence type="ECO:0000313" key="2">
    <source>
        <dbReference type="Proteomes" id="UP000273145"/>
    </source>
</evidence>
<organism evidence="1 2">
    <name type="scientific">Paenibacillus lentus</name>
    <dbReference type="NCBI Taxonomy" id="1338368"/>
    <lineage>
        <taxon>Bacteria</taxon>
        <taxon>Bacillati</taxon>
        <taxon>Bacillota</taxon>
        <taxon>Bacilli</taxon>
        <taxon>Bacillales</taxon>
        <taxon>Paenibacillaceae</taxon>
        <taxon>Paenibacillus</taxon>
    </lineage>
</organism>
<dbReference type="RefSeq" id="WP_125083770.1">
    <property type="nucleotide sequence ID" value="NZ_CP034248.1"/>
</dbReference>
<dbReference type="AlphaFoldDB" id="A0A3Q8SCQ8"/>
<proteinExistence type="predicted"/>
<protein>
    <submittedName>
        <fullName evidence="1">ADP-heptose synthase</fullName>
    </submittedName>
</protein>
<dbReference type="Proteomes" id="UP000273145">
    <property type="component" value="Chromosome"/>
</dbReference>
<sequence>MSRRFVIEAVMVAIYGELLVPSAPVEYIVPYTTVLELYEFKNSPEPLMHDPADDLHVKNKIKELIAYLEEPLNRKKLERALNVPWAKSPSILFGENVSWTVINALDNEQYGEFLDPIETEIILTAQREGAPVLTDQLELIRRIIEAEVPVQVFDIQDFDFAMEDSIFLNNNP</sequence>
<dbReference type="EMBL" id="CP034248">
    <property type="protein sequence ID" value="AZK47694.1"/>
    <property type="molecule type" value="Genomic_DNA"/>
</dbReference>
<accession>A0A3Q8SCQ8</accession>
<dbReference type="OrthoDB" id="2878542at2"/>
<gene>
    <name evidence="1" type="ORF">EIM92_17320</name>
</gene>
<evidence type="ECO:0000313" key="1">
    <source>
        <dbReference type="EMBL" id="AZK47694.1"/>
    </source>
</evidence>
<reference evidence="1 2" key="1">
    <citation type="submission" date="2018-11" db="EMBL/GenBank/DDBJ databases">
        <title>Genome sequencing of Paenibacillus lentus DSM25539(T).</title>
        <authorList>
            <person name="Kook J.-K."/>
            <person name="Park S.-N."/>
            <person name="Lim Y.K."/>
        </authorList>
    </citation>
    <scope>NUCLEOTIDE SEQUENCE [LARGE SCALE GENOMIC DNA]</scope>
    <source>
        <strain evidence="1 2">DSM 25539</strain>
    </source>
</reference>